<proteinExistence type="predicted"/>
<dbReference type="OrthoDB" id="6775489at2759"/>
<keyword evidence="2" id="KW-0732">Signal</keyword>
<dbReference type="Proteomes" id="UP000515158">
    <property type="component" value="Unplaced"/>
</dbReference>
<protein>
    <submittedName>
        <fullName evidence="4">Uncharacterized protein LOC117652730</fullName>
    </submittedName>
</protein>
<feature type="signal peptide" evidence="2">
    <location>
        <begin position="1"/>
        <end position="19"/>
    </location>
</feature>
<organism evidence="4">
    <name type="scientific">Thrips palmi</name>
    <name type="common">Melon thrips</name>
    <dbReference type="NCBI Taxonomy" id="161013"/>
    <lineage>
        <taxon>Eukaryota</taxon>
        <taxon>Metazoa</taxon>
        <taxon>Ecdysozoa</taxon>
        <taxon>Arthropoda</taxon>
        <taxon>Hexapoda</taxon>
        <taxon>Insecta</taxon>
        <taxon>Pterygota</taxon>
        <taxon>Neoptera</taxon>
        <taxon>Paraneoptera</taxon>
        <taxon>Thysanoptera</taxon>
        <taxon>Terebrantia</taxon>
        <taxon>Thripoidea</taxon>
        <taxon>Thripidae</taxon>
        <taxon>Thrips</taxon>
    </lineage>
</organism>
<keyword evidence="1" id="KW-0812">Transmembrane</keyword>
<keyword evidence="1" id="KW-0472">Membrane</keyword>
<feature type="transmembrane region" description="Helical" evidence="1">
    <location>
        <begin position="50"/>
        <end position="75"/>
    </location>
</feature>
<keyword evidence="3" id="KW-1185">Reference proteome</keyword>
<dbReference type="RefSeq" id="XP_034253713.1">
    <property type="nucleotide sequence ID" value="XM_034397822.1"/>
</dbReference>
<evidence type="ECO:0000313" key="3">
    <source>
        <dbReference type="Proteomes" id="UP000515158"/>
    </source>
</evidence>
<dbReference type="InParanoid" id="A0A6P9A6Y2"/>
<sequence>MRSCSLFVLVAALMVLAAAQDVDTKAQDETKPSPLTAIQLPSSFNLSTNMVQTLAVAGAVVVGLIGAVGILALILPMFGFRMCYLFGTCDASYAHAFLAPTAYDAYAYSQPVYASAAYAKSYDGATNELPYSYDAYPQHAAQVTYPTTNSVAANAYQKRSLEYVGPILKMLSNAYEKYNHPAQAKSIVESAKPAVSSAPAEIQAE</sequence>
<accession>A0A6P9A6Y2</accession>
<dbReference type="AlphaFoldDB" id="A0A6P9A6Y2"/>
<dbReference type="KEGG" id="tpal:117652730"/>
<name>A0A6P9A6Y2_THRPL</name>
<dbReference type="GeneID" id="117652730"/>
<gene>
    <name evidence="4" type="primary">LOC117652730</name>
</gene>
<evidence type="ECO:0000256" key="2">
    <source>
        <dbReference type="SAM" id="SignalP"/>
    </source>
</evidence>
<feature type="chain" id="PRO_5028235519" evidence="2">
    <location>
        <begin position="20"/>
        <end position="205"/>
    </location>
</feature>
<evidence type="ECO:0000313" key="4">
    <source>
        <dbReference type="RefSeq" id="XP_034253713.1"/>
    </source>
</evidence>
<keyword evidence="1" id="KW-1133">Transmembrane helix</keyword>
<evidence type="ECO:0000256" key="1">
    <source>
        <dbReference type="SAM" id="Phobius"/>
    </source>
</evidence>
<reference evidence="4" key="1">
    <citation type="submission" date="2025-08" db="UniProtKB">
        <authorList>
            <consortium name="RefSeq"/>
        </authorList>
    </citation>
    <scope>IDENTIFICATION</scope>
    <source>
        <tissue evidence="4">Total insect</tissue>
    </source>
</reference>